<protein>
    <submittedName>
        <fullName evidence="5 6">Albumin I</fullName>
    </submittedName>
</protein>
<sequence length="144" mass="15863">MVLSFDQSMANVKLAPFAIFLLAAFLMFSMKKIEGAKCGEDCDTQVNFCNNHDGCQCFVTGVLNQPGWCATLLHIEKKVEEQPNLCWSHAECIRKGSGNYCAHLPNSNIKYGFCFASISVAEATFKMAASTIFKSNFLKMSVPA</sequence>
<dbReference type="EMBL" id="PSQE01000003">
    <property type="protein sequence ID" value="RHN68207.1"/>
    <property type="molecule type" value="Genomic_DNA"/>
</dbReference>
<evidence type="ECO:0000259" key="4">
    <source>
        <dbReference type="Pfam" id="PF16720"/>
    </source>
</evidence>
<feature type="domain" description="Albumin I chain a" evidence="4">
    <location>
        <begin position="81"/>
        <end position="122"/>
    </location>
</feature>
<name>A0A072UYZ5_MEDTR</name>
<evidence type="ECO:0000256" key="1">
    <source>
        <dbReference type="ARBA" id="ARBA00022854"/>
    </source>
</evidence>
<feature type="signal peptide" evidence="3">
    <location>
        <begin position="1"/>
        <end position="35"/>
    </location>
</feature>
<keyword evidence="2" id="KW-1015">Disulfide bond</keyword>
<evidence type="ECO:0000313" key="7">
    <source>
        <dbReference type="EnsemblPlants" id="KEH34666"/>
    </source>
</evidence>
<reference evidence="6" key="4">
    <citation type="journal article" date="2018" name="Nat. Plants">
        <title>Whole-genome landscape of Medicago truncatula symbiotic genes.</title>
        <authorList>
            <person name="Pecrix Y."/>
            <person name="Gamas P."/>
            <person name="Carrere S."/>
        </authorList>
    </citation>
    <scope>NUCLEOTIDE SEQUENCE</scope>
    <source>
        <tissue evidence="6">Leaves</tissue>
    </source>
</reference>
<evidence type="ECO:0000313" key="6">
    <source>
        <dbReference type="EMBL" id="RHN68207.1"/>
    </source>
</evidence>
<reference evidence="5 8" key="1">
    <citation type="journal article" date="2011" name="Nature">
        <title>The Medicago genome provides insight into the evolution of rhizobial symbioses.</title>
        <authorList>
            <person name="Young N.D."/>
            <person name="Debelle F."/>
            <person name="Oldroyd G.E."/>
            <person name="Geurts R."/>
            <person name="Cannon S.B."/>
            <person name="Udvardi M.K."/>
            <person name="Benedito V.A."/>
            <person name="Mayer K.F."/>
            <person name="Gouzy J."/>
            <person name="Schoof H."/>
            <person name="Van de Peer Y."/>
            <person name="Proost S."/>
            <person name="Cook D.R."/>
            <person name="Meyers B.C."/>
            <person name="Spannagl M."/>
            <person name="Cheung F."/>
            <person name="De Mita S."/>
            <person name="Krishnakumar V."/>
            <person name="Gundlach H."/>
            <person name="Zhou S."/>
            <person name="Mudge J."/>
            <person name="Bharti A.K."/>
            <person name="Murray J.D."/>
            <person name="Naoumkina M.A."/>
            <person name="Rosen B."/>
            <person name="Silverstein K.A."/>
            <person name="Tang H."/>
            <person name="Rombauts S."/>
            <person name="Zhao P.X."/>
            <person name="Zhou P."/>
            <person name="Barbe V."/>
            <person name="Bardou P."/>
            <person name="Bechner M."/>
            <person name="Bellec A."/>
            <person name="Berger A."/>
            <person name="Berges H."/>
            <person name="Bidwell S."/>
            <person name="Bisseling T."/>
            <person name="Choisne N."/>
            <person name="Couloux A."/>
            <person name="Denny R."/>
            <person name="Deshpande S."/>
            <person name="Dai X."/>
            <person name="Doyle J.J."/>
            <person name="Dudez A.M."/>
            <person name="Farmer A.D."/>
            <person name="Fouteau S."/>
            <person name="Franken C."/>
            <person name="Gibelin C."/>
            <person name="Gish J."/>
            <person name="Goldstein S."/>
            <person name="Gonzalez A.J."/>
            <person name="Green P.J."/>
            <person name="Hallab A."/>
            <person name="Hartog M."/>
            <person name="Hua A."/>
            <person name="Humphray S.J."/>
            <person name="Jeong D.H."/>
            <person name="Jing Y."/>
            <person name="Jocker A."/>
            <person name="Kenton S.M."/>
            <person name="Kim D.J."/>
            <person name="Klee K."/>
            <person name="Lai H."/>
            <person name="Lang C."/>
            <person name="Lin S."/>
            <person name="Macmil S.L."/>
            <person name="Magdelenat G."/>
            <person name="Matthews L."/>
            <person name="McCorrison J."/>
            <person name="Monaghan E.L."/>
            <person name="Mun J.H."/>
            <person name="Najar F.Z."/>
            <person name="Nicholson C."/>
            <person name="Noirot C."/>
            <person name="O'Bleness M."/>
            <person name="Paule C.R."/>
            <person name="Poulain J."/>
            <person name="Prion F."/>
            <person name="Qin B."/>
            <person name="Qu C."/>
            <person name="Retzel E.F."/>
            <person name="Riddle C."/>
            <person name="Sallet E."/>
            <person name="Samain S."/>
            <person name="Samson N."/>
            <person name="Sanders I."/>
            <person name="Saurat O."/>
            <person name="Scarpelli C."/>
            <person name="Schiex T."/>
            <person name="Segurens B."/>
            <person name="Severin A.J."/>
            <person name="Sherrier D.J."/>
            <person name="Shi R."/>
            <person name="Sims S."/>
            <person name="Singer S.R."/>
            <person name="Sinharoy S."/>
            <person name="Sterck L."/>
            <person name="Viollet A."/>
            <person name="Wang B.B."/>
            <person name="Wang K."/>
            <person name="Wang M."/>
            <person name="Wang X."/>
            <person name="Warfsmann J."/>
            <person name="Weissenbach J."/>
            <person name="White D.D."/>
            <person name="White J.D."/>
            <person name="Wiley G.B."/>
            <person name="Wincker P."/>
            <person name="Xing Y."/>
            <person name="Yang L."/>
            <person name="Yao Z."/>
            <person name="Ying F."/>
            <person name="Zhai J."/>
            <person name="Zhou L."/>
            <person name="Zuber A."/>
            <person name="Denarie J."/>
            <person name="Dixon R.A."/>
            <person name="May G.D."/>
            <person name="Schwartz D.C."/>
            <person name="Rogers J."/>
            <person name="Quetier F."/>
            <person name="Town C.D."/>
            <person name="Roe B.A."/>
        </authorList>
    </citation>
    <scope>NUCLEOTIDE SEQUENCE [LARGE SCALE GENOMIC DNA]</scope>
    <source>
        <strain evidence="5">A17</strain>
        <strain evidence="7 8">cv. Jemalong A17</strain>
    </source>
</reference>
<dbReference type="Gramene" id="rna16524">
    <property type="protein sequence ID" value="RHN68207.1"/>
    <property type="gene ID" value="gene16524"/>
</dbReference>
<dbReference type="Proteomes" id="UP000002051">
    <property type="component" value="Chromosome 3"/>
</dbReference>
<dbReference type="InterPro" id="IPR032000">
    <property type="entry name" value="Albumin_I_a"/>
</dbReference>
<gene>
    <name evidence="7" type="primary">25489267</name>
    <name evidence="5" type="ordered locus">MTR_3g067580</name>
    <name evidence="6" type="ORF">MtrunA17_Chr3g0111351</name>
</gene>
<evidence type="ECO:0000313" key="5">
    <source>
        <dbReference type="EMBL" id="KEH34666.1"/>
    </source>
</evidence>
<dbReference type="Pfam" id="PF16720">
    <property type="entry name" value="Albumin_I_a"/>
    <property type="match status" value="1"/>
</dbReference>
<reference evidence="5 8" key="2">
    <citation type="journal article" date="2014" name="BMC Genomics">
        <title>An improved genome release (version Mt4.0) for the model legume Medicago truncatula.</title>
        <authorList>
            <person name="Tang H."/>
            <person name="Krishnakumar V."/>
            <person name="Bidwell S."/>
            <person name="Rosen B."/>
            <person name="Chan A."/>
            <person name="Zhou S."/>
            <person name="Gentzbittel L."/>
            <person name="Childs K.L."/>
            <person name="Yandell M."/>
            <person name="Gundlach H."/>
            <person name="Mayer K.F."/>
            <person name="Schwartz D.C."/>
            <person name="Town C.D."/>
        </authorList>
    </citation>
    <scope>GENOME REANNOTATION</scope>
    <source>
        <strain evidence="5">A17</strain>
        <strain evidence="7 8">cv. Jemalong A17</strain>
    </source>
</reference>
<dbReference type="AlphaFoldDB" id="A0A072UYZ5"/>
<accession>A0A072UYZ5</accession>
<dbReference type="EnsemblPlants" id="KEH34666">
    <property type="protein sequence ID" value="KEH34666"/>
    <property type="gene ID" value="MTR_3g067580"/>
</dbReference>
<dbReference type="Proteomes" id="UP000265566">
    <property type="component" value="Chromosome 3"/>
</dbReference>
<proteinExistence type="predicted"/>
<dbReference type="EMBL" id="CM001219">
    <property type="protein sequence ID" value="KEH34666.1"/>
    <property type="molecule type" value="Genomic_DNA"/>
</dbReference>
<evidence type="ECO:0000256" key="3">
    <source>
        <dbReference type="SAM" id="SignalP"/>
    </source>
</evidence>
<evidence type="ECO:0000256" key="2">
    <source>
        <dbReference type="ARBA" id="ARBA00023157"/>
    </source>
</evidence>
<feature type="chain" id="PRO_5014500101" evidence="3">
    <location>
        <begin position="36"/>
        <end position="144"/>
    </location>
</feature>
<evidence type="ECO:0000313" key="8">
    <source>
        <dbReference type="Proteomes" id="UP000002051"/>
    </source>
</evidence>
<dbReference type="HOGENOM" id="CLU_142503_0_0_1"/>
<keyword evidence="1" id="KW-0960">Knottin</keyword>
<reference evidence="7" key="3">
    <citation type="submission" date="2015-04" db="UniProtKB">
        <authorList>
            <consortium name="EnsemblPlants"/>
        </authorList>
    </citation>
    <scope>IDENTIFICATION</scope>
    <source>
        <strain evidence="7">cv. Jemalong A17</strain>
    </source>
</reference>
<keyword evidence="3" id="KW-0732">Signal</keyword>
<keyword evidence="8" id="KW-1185">Reference proteome</keyword>
<dbReference type="KEGG" id="mtr:25489267"/>
<organism evidence="5 8">
    <name type="scientific">Medicago truncatula</name>
    <name type="common">Barrel medic</name>
    <name type="synonym">Medicago tribuloides</name>
    <dbReference type="NCBI Taxonomy" id="3880"/>
    <lineage>
        <taxon>Eukaryota</taxon>
        <taxon>Viridiplantae</taxon>
        <taxon>Streptophyta</taxon>
        <taxon>Embryophyta</taxon>
        <taxon>Tracheophyta</taxon>
        <taxon>Spermatophyta</taxon>
        <taxon>Magnoliopsida</taxon>
        <taxon>eudicotyledons</taxon>
        <taxon>Gunneridae</taxon>
        <taxon>Pentapetalae</taxon>
        <taxon>rosids</taxon>
        <taxon>fabids</taxon>
        <taxon>Fabales</taxon>
        <taxon>Fabaceae</taxon>
        <taxon>Papilionoideae</taxon>
        <taxon>50 kb inversion clade</taxon>
        <taxon>NPAAA clade</taxon>
        <taxon>Hologalegina</taxon>
        <taxon>IRL clade</taxon>
        <taxon>Trifolieae</taxon>
        <taxon>Medicago</taxon>
    </lineage>
</organism>